<proteinExistence type="predicted"/>
<reference evidence="2 3" key="1">
    <citation type="submission" date="2015-11" db="EMBL/GenBank/DDBJ databases">
        <title>Genomic analysis of 38 Legionella species identifies large and diverse effector repertoires.</title>
        <authorList>
            <person name="Burstein D."/>
            <person name="Amaro F."/>
            <person name="Zusman T."/>
            <person name="Lifshitz Z."/>
            <person name="Cohen O."/>
            <person name="Gilbert J.A."/>
            <person name="Pupko T."/>
            <person name="Shuman H.A."/>
            <person name="Segal G."/>
        </authorList>
    </citation>
    <scope>NUCLEOTIDE SEQUENCE [LARGE SCALE GENOMIC DNA]</scope>
    <source>
        <strain evidence="2 3">Mt.St.Helens-4</strain>
    </source>
</reference>
<comment type="caution">
    <text evidence="2">The sequence shown here is derived from an EMBL/GenBank/DDBJ whole genome shotgun (WGS) entry which is preliminary data.</text>
</comment>
<dbReference type="AlphaFoldDB" id="A0A0W0YCW5"/>
<dbReference type="Proteomes" id="UP000054621">
    <property type="component" value="Unassembled WGS sequence"/>
</dbReference>
<organism evidence="2 3">
    <name type="scientific">Legionella sainthelensi</name>
    <dbReference type="NCBI Taxonomy" id="28087"/>
    <lineage>
        <taxon>Bacteria</taxon>
        <taxon>Pseudomonadati</taxon>
        <taxon>Pseudomonadota</taxon>
        <taxon>Gammaproteobacteria</taxon>
        <taxon>Legionellales</taxon>
        <taxon>Legionellaceae</taxon>
        <taxon>Legionella</taxon>
    </lineage>
</organism>
<dbReference type="RefSeq" id="WP_027269857.1">
    <property type="nucleotide sequence ID" value="NZ_CAAAJE010000004.1"/>
</dbReference>
<gene>
    <name evidence="2" type="ORF">Lsai_3193</name>
</gene>
<dbReference type="OrthoDB" id="4146344at2"/>
<dbReference type="InterPro" id="IPR044922">
    <property type="entry name" value="DUF2063_N_sf"/>
</dbReference>
<dbReference type="EMBL" id="LNYV01000037">
    <property type="protein sequence ID" value="KTD54371.1"/>
    <property type="molecule type" value="Genomic_DNA"/>
</dbReference>
<dbReference type="STRING" id="28087.Lsai_3193"/>
<evidence type="ECO:0000259" key="1">
    <source>
        <dbReference type="Pfam" id="PF09836"/>
    </source>
</evidence>
<evidence type="ECO:0000313" key="3">
    <source>
        <dbReference type="Proteomes" id="UP000054621"/>
    </source>
</evidence>
<dbReference type="Gene3D" id="1.10.150.690">
    <property type="entry name" value="DUF2063"/>
    <property type="match status" value="1"/>
</dbReference>
<dbReference type="Pfam" id="PF09836">
    <property type="entry name" value="DUF2063"/>
    <property type="match status" value="1"/>
</dbReference>
<evidence type="ECO:0000313" key="2">
    <source>
        <dbReference type="EMBL" id="KTD54371.1"/>
    </source>
</evidence>
<dbReference type="PATRIC" id="fig|28087.4.peg.3430"/>
<protein>
    <recommendedName>
        <fullName evidence="1">Putative DNA-binding domain-containing protein</fullName>
    </recommendedName>
</protein>
<accession>A0A0W0YCW5</accession>
<dbReference type="eggNOG" id="COG3219">
    <property type="taxonomic scope" value="Bacteria"/>
</dbReference>
<sequence length="261" mass="30627">MKPTELHTLLQDSILTSQPLISPYLDSPPKGSISDRVAIYTDGFYARLEEALMSDYSTLALVMSERTFSQMSRNYTHAYPSYNYSLNNFGENLSQFLRETLPYKKKPHLAEIAEFEWAEYQAIVARDAHLLSVADLQSLPLNQWPEMKFYLHPSCKVLIMHWNSLSFIKASRSNKSTPIPKKLKNPQFILIWRRQLEVLYRELDFTELTMLNAIIQEAPFMDICERLSHEMSEDEVANYLVRKLHEWIQENCFIKNSEQNY</sequence>
<name>A0A0W0YCW5_9GAMM</name>
<dbReference type="InterPro" id="IPR018640">
    <property type="entry name" value="DUF2063"/>
</dbReference>
<feature type="domain" description="Putative DNA-binding" evidence="1">
    <location>
        <begin position="11"/>
        <end position="97"/>
    </location>
</feature>